<dbReference type="Proteomes" id="UP000737113">
    <property type="component" value="Unassembled WGS sequence"/>
</dbReference>
<sequence>MKIGRIGSFTLALAIVICAVFSLRVWLIPADNKPDTTVALITKNRPNPGLMPDFSAINDVAAKKQAFFDFLRPTVRQQNAIIADERRFLESSLANLENAHPLTEAEEFRIRKIAAKYQYSSKFYDAKTLTRLLKRVDIIPEAMVLIQAANETGWGSSRFAREGLNFFGQWCFSSGCGLVPLSRNDNMNHEVKVFNTVEASVASYMRNLNSNAAYSLFRSIRADLRSQNIEPEAEQLIYGLVNYSERQEAYVDELLDMLRHNEQFLVDTHAQTPAA</sequence>
<organism evidence="2 3">
    <name type="scientific">Shewanella salipaludis</name>
    <dbReference type="NCBI Taxonomy" id="2723052"/>
    <lineage>
        <taxon>Bacteria</taxon>
        <taxon>Pseudomonadati</taxon>
        <taxon>Pseudomonadota</taxon>
        <taxon>Gammaproteobacteria</taxon>
        <taxon>Alteromonadales</taxon>
        <taxon>Shewanellaceae</taxon>
        <taxon>Shewanella</taxon>
    </lineage>
</organism>
<evidence type="ECO:0000313" key="2">
    <source>
        <dbReference type="EMBL" id="NMH63932.1"/>
    </source>
</evidence>
<evidence type="ECO:0000313" key="3">
    <source>
        <dbReference type="Proteomes" id="UP000737113"/>
    </source>
</evidence>
<dbReference type="Pfam" id="PF01832">
    <property type="entry name" value="Glucosaminidase"/>
    <property type="match status" value="1"/>
</dbReference>
<gene>
    <name evidence="2" type="ORF">HC757_01905</name>
</gene>
<dbReference type="EMBL" id="JAAXYH010000001">
    <property type="protein sequence ID" value="NMH63932.1"/>
    <property type="molecule type" value="Genomic_DNA"/>
</dbReference>
<accession>A0A972FWI5</accession>
<dbReference type="PANTHER" id="PTHR40572:SF1">
    <property type="entry name" value="PROTEIN BAX"/>
    <property type="match status" value="1"/>
</dbReference>
<name>A0A972FWI5_9GAMM</name>
<dbReference type="PANTHER" id="PTHR40572">
    <property type="entry name" value="PROTEIN BAX"/>
    <property type="match status" value="1"/>
</dbReference>
<dbReference type="Gene3D" id="1.10.530.10">
    <property type="match status" value="1"/>
</dbReference>
<dbReference type="InterPro" id="IPR002901">
    <property type="entry name" value="MGlyc_endo_b_GlcNAc-like_dom"/>
</dbReference>
<evidence type="ECO:0000259" key="1">
    <source>
        <dbReference type="Pfam" id="PF01832"/>
    </source>
</evidence>
<protein>
    <submittedName>
        <fullName evidence="2">Glucosaminidase</fullName>
    </submittedName>
</protein>
<proteinExistence type="predicted"/>
<keyword evidence="3" id="KW-1185">Reference proteome</keyword>
<reference evidence="2" key="1">
    <citation type="submission" date="2020-04" db="EMBL/GenBank/DDBJ databases">
        <title>Description of Shewanella salipaludis sp. nov., isolated from a salt marsh.</title>
        <authorList>
            <person name="Park S."/>
            <person name="Yoon J.-H."/>
        </authorList>
    </citation>
    <scope>NUCLEOTIDE SEQUENCE</scope>
    <source>
        <strain evidence="2">SHSM-M6</strain>
    </source>
</reference>
<comment type="caution">
    <text evidence="2">The sequence shown here is derived from an EMBL/GenBank/DDBJ whole genome shotgun (WGS) entry which is preliminary data.</text>
</comment>
<feature type="domain" description="Mannosyl-glycoprotein endo-beta-N-acetylglucosamidase-like" evidence="1">
    <location>
        <begin position="128"/>
        <end position="261"/>
    </location>
</feature>
<dbReference type="InterPro" id="IPR053195">
    <property type="entry name" value="Bax-like"/>
</dbReference>
<dbReference type="RefSeq" id="WP_169562558.1">
    <property type="nucleotide sequence ID" value="NZ_JAAXYH010000001.1"/>
</dbReference>
<dbReference type="GO" id="GO:0004040">
    <property type="term" value="F:amidase activity"/>
    <property type="evidence" value="ECO:0007669"/>
    <property type="project" value="InterPro"/>
</dbReference>
<dbReference type="AlphaFoldDB" id="A0A972FWI5"/>